<evidence type="ECO:0000313" key="1">
    <source>
        <dbReference type="EMBL" id="KAL3778463.1"/>
    </source>
</evidence>
<reference evidence="1 2" key="1">
    <citation type="journal article" date="2020" name="G3 (Bethesda)">
        <title>Improved Reference Genome for Cyclotella cryptica CCMP332, a Model for Cell Wall Morphogenesis, Salinity Adaptation, and Lipid Production in Diatoms (Bacillariophyta).</title>
        <authorList>
            <person name="Roberts W.R."/>
            <person name="Downey K.M."/>
            <person name="Ruck E.C."/>
            <person name="Traller J.C."/>
            <person name="Alverson A.J."/>
        </authorList>
    </citation>
    <scope>NUCLEOTIDE SEQUENCE [LARGE SCALE GENOMIC DNA]</scope>
    <source>
        <strain evidence="1 2">CCMP332</strain>
    </source>
</reference>
<evidence type="ECO:0000313" key="2">
    <source>
        <dbReference type="Proteomes" id="UP001516023"/>
    </source>
</evidence>
<comment type="caution">
    <text evidence="1">The sequence shown here is derived from an EMBL/GenBank/DDBJ whole genome shotgun (WGS) entry which is preliminary data.</text>
</comment>
<dbReference type="AlphaFoldDB" id="A0ABD3NSQ7"/>
<name>A0ABD3NSQ7_9STRA</name>
<protein>
    <submittedName>
        <fullName evidence="1">Uncharacterized protein</fullName>
    </submittedName>
</protein>
<dbReference type="EMBL" id="JABMIG020000434">
    <property type="protein sequence ID" value="KAL3778463.1"/>
    <property type="molecule type" value="Genomic_DNA"/>
</dbReference>
<gene>
    <name evidence="1" type="ORF">HJC23_004403</name>
</gene>
<dbReference type="Proteomes" id="UP001516023">
    <property type="component" value="Unassembled WGS sequence"/>
</dbReference>
<proteinExistence type="predicted"/>
<organism evidence="1 2">
    <name type="scientific">Cyclotella cryptica</name>
    <dbReference type="NCBI Taxonomy" id="29204"/>
    <lineage>
        <taxon>Eukaryota</taxon>
        <taxon>Sar</taxon>
        <taxon>Stramenopiles</taxon>
        <taxon>Ochrophyta</taxon>
        <taxon>Bacillariophyta</taxon>
        <taxon>Coscinodiscophyceae</taxon>
        <taxon>Thalassiosirophycidae</taxon>
        <taxon>Stephanodiscales</taxon>
        <taxon>Stephanodiscaceae</taxon>
        <taxon>Cyclotella</taxon>
    </lineage>
</organism>
<keyword evidence="2" id="KW-1185">Reference proteome</keyword>
<sequence length="164" mass="18722">MEKGLDTAYDKVCKDGKDCIKRLQKAEAAFKKYSGSDTNPPKEKGYEKALEAATKASEAVKTIISQVFSLYSNQLTEEVRHPWKTIVSEQIACAPWTDLYGEEHPEKREQSWGSFMECINFHRLTMFRNDAAETQLLHMRTQCKVNSGKSQVELMTIGHETLQQ</sequence>
<accession>A0ABD3NSQ7</accession>